<organism evidence="1 2">
    <name type="scientific">Tissierella praeacuta DSM 18095</name>
    <dbReference type="NCBI Taxonomy" id="1123404"/>
    <lineage>
        <taxon>Bacteria</taxon>
        <taxon>Bacillati</taxon>
        <taxon>Bacillota</taxon>
        <taxon>Tissierellia</taxon>
        <taxon>Tissierellales</taxon>
        <taxon>Tissierellaceae</taxon>
        <taxon>Tissierella</taxon>
    </lineage>
</organism>
<evidence type="ECO:0000313" key="2">
    <source>
        <dbReference type="Proteomes" id="UP000184114"/>
    </source>
</evidence>
<accession>A0A1M4XNR9</accession>
<dbReference type="AlphaFoldDB" id="A0A1M4XNR9"/>
<dbReference type="GeneID" id="90994165"/>
<dbReference type="InterPro" id="IPR028994">
    <property type="entry name" value="Integrin_alpha_N"/>
</dbReference>
<dbReference type="EMBL" id="FQTY01000012">
    <property type="protein sequence ID" value="SHE95088.1"/>
    <property type="molecule type" value="Genomic_DNA"/>
</dbReference>
<dbReference type="Gene3D" id="2.130.10.130">
    <property type="entry name" value="Integrin alpha, N-terminal"/>
    <property type="match status" value="1"/>
</dbReference>
<keyword evidence="2" id="KW-1185">Reference proteome</keyword>
<sequence length="237" mass="27682">MRRLKAKIILLYISIILLALFLFFSSNQVKLPIEIKDKVVDYAIGNINGDNIDYLVVLTGSRGRKFGKEVIIYSLKDMKEIYRRNFSEFKPWKIAIGDIDGDGKDEVSVGMYKKSPFHQVMAKRPFIYSFENGRLEPKWRGSRLSKPFTDYDFYDIDGDSIDEIISVEILESNRKIINTYKWKGFGFEGYLESKDYEDLKDLTIENERLNIGIKEGRDKYLGVVKLKDNNLIIERED</sequence>
<dbReference type="Proteomes" id="UP000184114">
    <property type="component" value="Unassembled WGS sequence"/>
</dbReference>
<dbReference type="RefSeq" id="WP_072976422.1">
    <property type="nucleotide sequence ID" value="NZ_FQTY01000012.1"/>
</dbReference>
<reference evidence="1" key="1">
    <citation type="submission" date="2016-11" db="EMBL/GenBank/DDBJ databases">
        <authorList>
            <person name="Jaros S."/>
            <person name="Januszkiewicz K."/>
            <person name="Wedrychowicz H."/>
        </authorList>
    </citation>
    <scope>NUCLEOTIDE SEQUENCE [LARGE SCALE GENOMIC DNA]</scope>
    <source>
        <strain evidence="1">DSM 18095</strain>
    </source>
</reference>
<protein>
    <recommendedName>
        <fullName evidence="3">Repeat domain-containing protein</fullName>
    </recommendedName>
</protein>
<evidence type="ECO:0008006" key="3">
    <source>
        <dbReference type="Google" id="ProtNLM"/>
    </source>
</evidence>
<evidence type="ECO:0000313" key="1">
    <source>
        <dbReference type="EMBL" id="SHE95088.1"/>
    </source>
</evidence>
<dbReference type="SUPFAM" id="SSF69318">
    <property type="entry name" value="Integrin alpha N-terminal domain"/>
    <property type="match status" value="1"/>
</dbReference>
<name>A0A1M4XNR9_9FIRM</name>
<dbReference type="STRING" id="1123404.SAMN02745784_02321"/>
<proteinExistence type="predicted"/>
<gene>
    <name evidence="1" type="ORF">SAMN02745784_02321</name>
</gene>